<dbReference type="PROSITE" id="PS51450">
    <property type="entry name" value="LRR"/>
    <property type="match status" value="1"/>
</dbReference>
<dbReference type="InterPro" id="IPR050328">
    <property type="entry name" value="Dev_Immune_Receptor"/>
</dbReference>
<evidence type="ECO:0000256" key="3">
    <source>
        <dbReference type="ARBA" id="ARBA00022737"/>
    </source>
</evidence>
<feature type="signal peptide" evidence="4">
    <location>
        <begin position="1"/>
        <end position="20"/>
    </location>
</feature>
<keyword evidence="1" id="KW-0433">Leucine-rich repeat</keyword>
<keyword evidence="2 4" id="KW-0732">Signal</keyword>
<dbReference type="Gene3D" id="3.80.10.10">
    <property type="entry name" value="Ribonuclease Inhibitor"/>
    <property type="match status" value="1"/>
</dbReference>
<evidence type="ECO:0000313" key="5">
    <source>
        <dbReference type="EMBL" id="GMT09690.1"/>
    </source>
</evidence>
<comment type="caution">
    <text evidence="5">The sequence shown here is derived from an EMBL/GenBank/DDBJ whole genome shotgun (WGS) entry which is preliminary data.</text>
</comment>
<dbReference type="SMART" id="SM00369">
    <property type="entry name" value="LRR_TYP"/>
    <property type="match status" value="2"/>
</dbReference>
<evidence type="ECO:0000256" key="4">
    <source>
        <dbReference type="SAM" id="SignalP"/>
    </source>
</evidence>
<keyword evidence="3" id="KW-0677">Repeat</keyword>
<sequence>MILAWLFLLLQLHLLQNVSAEHSCPSDILYDLLPYRCECEMLAANTTSDRRPALNISCDEIPLDTVIPYLENYSVQNLYLRRCSATTLDEQFPQLKELRELSLRSCGIETIHPEAFSSFSSTLEKLDLYDNKITTLPTFSQEMQALTEIGL</sequence>
<dbReference type="GO" id="GO:0031012">
    <property type="term" value="C:extracellular matrix"/>
    <property type="evidence" value="ECO:0007669"/>
    <property type="project" value="TreeGrafter"/>
</dbReference>
<dbReference type="InterPro" id="IPR003591">
    <property type="entry name" value="Leu-rich_rpt_typical-subtyp"/>
</dbReference>
<dbReference type="InterPro" id="IPR032675">
    <property type="entry name" value="LRR_dom_sf"/>
</dbReference>
<name>A0AAV5UVW6_9BILA</name>
<dbReference type="SUPFAM" id="SSF52058">
    <property type="entry name" value="L domain-like"/>
    <property type="match status" value="1"/>
</dbReference>
<dbReference type="EMBL" id="BTSY01000001">
    <property type="protein sequence ID" value="GMT09690.1"/>
    <property type="molecule type" value="Genomic_DNA"/>
</dbReference>
<gene>
    <name evidence="5" type="ORF">PFISCL1PPCAC_987</name>
</gene>
<dbReference type="GO" id="GO:0005615">
    <property type="term" value="C:extracellular space"/>
    <property type="evidence" value="ECO:0007669"/>
    <property type="project" value="TreeGrafter"/>
</dbReference>
<evidence type="ECO:0000313" key="6">
    <source>
        <dbReference type="Proteomes" id="UP001432322"/>
    </source>
</evidence>
<dbReference type="PANTHER" id="PTHR24373:SF370">
    <property type="entry name" value="FISH-LIPS, ISOFORM E"/>
    <property type="match status" value="1"/>
</dbReference>
<dbReference type="Proteomes" id="UP001432322">
    <property type="component" value="Unassembled WGS sequence"/>
</dbReference>
<evidence type="ECO:0000256" key="1">
    <source>
        <dbReference type="ARBA" id="ARBA00022614"/>
    </source>
</evidence>
<dbReference type="AlphaFoldDB" id="A0AAV5UVW6"/>
<protein>
    <submittedName>
        <fullName evidence="5">Uncharacterized protein</fullName>
    </submittedName>
</protein>
<feature type="chain" id="PRO_5043607790" evidence="4">
    <location>
        <begin position="21"/>
        <end position="151"/>
    </location>
</feature>
<dbReference type="InterPro" id="IPR001611">
    <property type="entry name" value="Leu-rich_rpt"/>
</dbReference>
<keyword evidence="6" id="KW-1185">Reference proteome</keyword>
<feature type="non-terminal residue" evidence="5">
    <location>
        <position position="151"/>
    </location>
</feature>
<reference evidence="5" key="1">
    <citation type="submission" date="2023-10" db="EMBL/GenBank/DDBJ databases">
        <title>Genome assembly of Pristionchus species.</title>
        <authorList>
            <person name="Yoshida K."/>
            <person name="Sommer R.J."/>
        </authorList>
    </citation>
    <scope>NUCLEOTIDE SEQUENCE</scope>
    <source>
        <strain evidence="5">RS5133</strain>
    </source>
</reference>
<dbReference type="Pfam" id="PF13855">
    <property type="entry name" value="LRR_8"/>
    <property type="match status" value="1"/>
</dbReference>
<accession>A0AAV5UVW6</accession>
<dbReference type="PANTHER" id="PTHR24373">
    <property type="entry name" value="SLIT RELATED LEUCINE-RICH REPEAT NEURONAL PROTEIN"/>
    <property type="match status" value="1"/>
</dbReference>
<evidence type="ECO:0000256" key="2">
    <source>
        <dbReference type="ARBA" id="ARBA00022729"/>
    </source>
</evidence>
<proteinExistence type="predicted"/>
<organism evidence="5 6">
    <name type="scientific">Pristionchus fissidentatus</name>
    <dbReference type="NCBI Taxonomy" id="1538716"/>
    <lineage>
        <taxon>Eukaryota</taxon>
        <taxon>Metazoa</taxon>
        <taxon>Ecdysozoa</taxon>
        <taxon>Nematoda</taxon>
        <taxon>Chromadorea</taxon>
        <taxon>Rhabditida</taxon>
        <taxon>Rhabditina</taxon>
        <taxon>Diplogasteromorpha</taxon>
        <taxon>Diplogasteroidea</taxon>
        <taxon>Neodiplogasteridae</taxon>
        <taxon>Pristionchus</taxon>
    </lineage>
</organism>